<accession>A0A2W7DSF0</accession>
<dbReference type="Gene3D" id="3.40.50.720">
    <property type="entry name" value="NAD(P)-binding Rossmann-like Domain"/>
    <property type="match status" value="1"/>
</dbReference>
<dbReference type="InterPro" id="IPR006183">
    <property type="entry name" value="Pgluconate_DH"/>
</dbReference>
<comment type="pathway">
    <text evidence="1">Carbohydrate degradation; pentose phosphate pathway.</text>
</comment>
<feature type="domain" description="6-phosphogluconate dehydrogenase C-terminal" evidence="5">
    <location>
        <begin position="183"/>
        <end position="339"/>
    </location>
</feature>
<dbReference type="NCBIfam" id="TIGR00872">
    <property type="entry name" value="gnd_rel"/>
    <property type="match status" value="1"/>
</dbReference>
<keyword evidence="4" id="KW-0311">Gluconate utilization</keyword>
<comment type="caution">
    <text evidence="6">The sequence shown here is derived from an EMBL/GenBank/DDBJ whole genome shotgun (WGS) entry which is preliminary data.</text>
</comment>
<dbReference type="AlphaFoldDB" id="A0A2W7DSF0"/>
<dbReference type="InterPro" id="IPR008927">
    <property type="entry name" value="6-PGluconate_DH-like_C_sf"/>
</dbReference>
<dbReference type="PANTHER" id="PTHR11811">
    <property type="entry name" value="6-PHOSPHOGLUCONATE DEHYDROGENASE"/>
    <property type="match status" value="1"/>
</dbReference>
<dbReference type="Pfam" id="PF03446">
    <property type="entry name" value="NAD_binding_2"/>
    <property type="match status" value="1"/>
</dbReference>
<evidence type="ECO:0000256" key="2">
    <source>
        <dbReference type="ARBA" id="ARBA00008419"/>
    </source>
</evidence>
<evidence type="ECO:0000256" key="3">
    <source>
        <dbReference type="ARBA" id="ARBA00023002"/>
    </source>
</evidence>
<organism evidence="6 7">
    <name type="scientific">Mesorhizobium kowhaii</name>
    <dbReference type="NCBI Taxonomy" id="1300272"/>
    <lineage>
        <taxon>Bacteria</taxon>
        <taxon>Pseudomonadati</taxon>
        <taxon>Pseudomonadota</taxon>
        <taxon>Alphaproteobacteria</taxon>
        <taxon>Hyphomicrobiales</taxon>
        <taxon>Phyllobacteriaceae</taxon>
        <taxon>Mesorhizobium</taxon>
    </lineage>
</organism>
<keyword evidence="3" id="KW-0560">Oxidoreductase</keyword>
<keyword evidence="7" id="KW-1185">Reference proteome</keyword>
<name>A0A2W7DSF0_9HYPH</name>
<sequence length="339" mass="35434">MQIGMMGLGRMGANMVRRLMRDGHQCVVYDINPASVAALVTDGASGAASLAEFVGKLAKPRCVWLMLPAAITGKIVDQVAALMEPGDIIIDGGNSYYHDDVDRAAKLRDKGISYVDVGTSGGVWGLDRGYCLMIGGPDEAVQHLDSIFATLAPGADAGAPAPDKAAAGTAPFGYLHCGPSGAGHFVKMIHNGIEYGVMAAYAEGMNILKAGNAGKVKRAADAETSPLQNPEYYQFDFDLANVAEVWRHGSVIGSWLLDLTAGALKSDASLASFGGRVSDSGEGRWTLKAAIDTGVPAPVLSSALFDRFSSQGESEFADKLLSAMRYAFGGHVEKPKSGS</sequence>
<dbReference type="InterPro" id="IPR006115">
    <property type="entry name" value="6PGDH_NADP-bd"/>
</dbReference>
<dbReference type="Pfam" id="PF00393">
    <property type="entry name" value="6PGD"/>
    <property type="match status" value="2"/>
</dbReference>
<dbReference type="InterPro" id="IPR013328">
    <property type="entry name" value="6PGD_dom2"/>
</dbReference>
<dbReference type="Proteomes" id="UP000248616">
    <property type="component" value="Unassembled WGS sequence"/>
</dbReference>
<dbReference type="PROSITE" id="PS00895">
    <property type="entry name" value="3_HYDROXYISOBUT_DH"/>
    <property type="match status" value="1"/>
</dbReference>
<dbReference type="RefSeq" id="WP_111548493.1">
    <property type="nucleotide sequence ID" value="NZ_MZXV01000076.1"/>
</dbReference>
<dbReference type="PRINTS" id="PR00076">
    <property type="entry name" value="6PGDHDRGNASE"/>
</dbReference>
<dbReference type="InterPro" id="IPR002204">
    <property type="entry name" value="3-OH-isobutyrate_DH-rel_CS"/>
</dbReference>
<dbReference type="SUPFAM" id="SSF51735">
    <property type="entry name" value="NAD(P)-binding Rossmann-fold domains"/>
    <property type="match status" value="1"/>
</dbReference>
<dbReference type="EMBL" id="MZXV01000076">
    <property type="protein sequence ID" value="PZV34216.1"/>
    <property type="molecule type" value="Genomic_DNA"/>
</dbReference>
<dbReference type="Gene3D" id="1.10.1040.10">
    <property type="entry name" value="N-(1-d-carboxylethyl)-l-norvaline Dehydrogenase, domain 2"/>
    <property type="match status" value="1"/>
</dbReference>
<dbReference type="InterPro" id="IPR006114">
    <property type="entry name" value="6PGDH_C"/>
</dbReference>
<dbReference type="OrthoDB" id="9804542at2"/>
<dbReference type="SUPFAM" id="SSF48179">
    <property type="entry name" value="6-phosphogluconate dehydrogenase C-terminal domain-like"/>
    <property type="match status" value="1"/>
</dbReference>
<protein>
    <submittedName>
        <fullName evidence="6">6-phosphogluconate dehydrogenase (Decarboxylating)</fullName>
    </submittedName>
</protein>
<dbReference type="UniPathway" id="UPA00115"/>
<evidence type="ECO:0000313" key="7">
    <source>
        <dbReference type="Proteomes" id="UP000248616"/>
    </source>
</evidence>
<dbReference type="GO" id="GO:0050661">
    <property type="term" value="F:NADP binding"/>
    <property type="evidence" value="ECO:0007669"/>
    <property type="project" value="InterPro"/>
</dbReference>
<dbReference type="InterPro" id="IPR004849">
    <property type="entry name" value="6DGDH_YqeC"/>
</dbReference>
<evidence type="ECO:0000313" key="6">
    <source>
        <dbReference type="EMBL" id="PZV34216.1"/>
    </source>
</evidence>
<dbReference type="SMART" id="SM01350">
    <property type="entry name" value="6PGD"/>
    <property type="match status" value="1"/>
</dbReference>
<evidence type="ECO:0000256" key="1">
    <source>
        <dbReference type="ARBA" id="ARBA00004959"/>
    </source>
</evidence>
<evidence type="ECO:0000259" key="5">
    <source>
        <dbReference type="SMART" id="SM01350"/>
    </source>
</evidence>
<proteinExistence type="inferred from homology"/>
<dbReference type="GO" id="GO:0006098">
    <property type="term" value="P:pentose-phosphate shunt"/>
    <property type="evidence" value="ECO:0007669"/>
    <property type="project" value="UniProtKB-UniPathway"/>
</dbReference>
<dbReference type="GO" id="GO:0016054">
    <property type="term" value="P:organic acid catabolic process"/>
    <property type="evidence" value="ECO:0007669"/>
    <property type="project" value="UniProtKB-ARBA"/>
</dbReference>
<comment type="similarity">
    <text evidence="2">Belongs to the 6-phosphogluconate dehydrogenase family.</text>
</comment>
<dbReference type="NCBIfam" id="NF007161">
    <property type="entry name" value="PRK09599.1"/>
    <property type="match status" value="1"/>
</dbReference>
<dbReference type="GO" id="GO:0019521">
    <property type="term" value="P:D-gluconate metabolic process"/>
    <property type="evidence" value="ECO:0007669"/>
    <property type="project" value="UniProtKB-KW"/>
</dbReference>
<reference evidence="7" key="1">
    <citation type="submission" date="2017-03" db="EMBL/GenBank/DDBJ databases">
        <authorList>
            <person name="Safronova V.I."/>
            <person name="Sazanova A.L."/>
            <person name="Chirak E.R."/>
        </authorList>
    </citation>
    <scope>NUCLEOTIDE SEQUENCE [LARGE SCALE GENOMIC DNA]</scope>
    <source>
        <strain evidence="7">Ach-343</strain>
    </source>
</reference>
<evidence type="ECO:0000256" key="4">
    <source>
        <dbReference type="ARBA" id="ARBA00023064"/>
    </source>
</evidence>
<dbReference type="InterPro" id="IPR036291">
    <property type="entry name" value="NAD(P)-bd_dom_sf"/>
</dbReference>
<gene>
    <name evidence="6" type="ORF">B5V02_34655</name>
</gene>
<dbReference type="GO" id="GO:0004616">
    <property type="term" value="F:phosphogluconate dehydrogenase (decarboxylating) activity"/>
    <property type="evidence" value="ECO:0007669"/>
    <property type="project" value="InterPro"/>
</dbReference>